<protein>
    <recommendedName>
        <fullName evidence="3 9">DNA repair protein RecN</fullName>
    </recommendedName>
    <alternativeName>
        <fullName evidence="8 9">Recombination protein N</fullName>
    </alternativeName>
</protein>
<keyword evidence="5 9" id="KW-0227">DNA damage</keyword>
<keyword evidence="13" id="KW-1185">Reference proteome</keyword>
<evidence type="ECO:0000256" key="7">
    <source>
        <dbReference type="ARBA" id="ARBA00023204"/>
    </source>
</evidence>
<evidence type="ECO:0000256" key="6">
    <source>
        <dbReference type="ARBA" id="ARBA00022840"/>
    </source>
</evidence>
<comment type="function">
    <text evidence="1 9">May be involved in recombinational repair of damaged DNA.</text>
</comment>
<gene>
    <name evidence="12" type="primary">recN</name>
    <name evidence="12" type="ORF">ABFZ84_08285</name>
</gene>
<organism evidence="12 13">
    <name type="scientific">Hyphococcus lacteus</name>
    <dbReference type="NCBI Taxonomy" id="3143536"/>
    <lineage>
        <taxon>Bacteria</taxon>
        <taxon>Pseudomonadati</taxon>
        <taxon>Pseudomonadota</taxon>
        <taxon>Alphaproteobacteria</taxon>
        <taxon>Parvularculales</taxon>
        <taxon>Parvularculaceae</taxon>
        <taxon>Hyphococcus</taxon>
    </lineage>
</organism>
<dbReference type="NCBIfam" id="TIGR00634">
    <property type="entry name" value="recN"/>
    <property type="match status" value="1"/>
</dbReference>
<evidence type="ECO:0000256" key="4">
    <source>
        <dbReference type="ARBA" id="ARBA00022741"/>
    </source>
</evidence>
<dbReference type="EMBL" id="JBEHZE010000001">
    <property type="protein sequence ID" value="MEX6633546.1"/>
    <property type="molecule type" value="Genomic_DNA"/>
</dbReference>
<keyword evidence="7 9" id="KW-0234">DNA repair</keyword>
<dbReference type="InterPro" id="IPR003395">
    <property type="entry name" value="RecF/RecN/SMC_N"/>
</dbReference>
<dbReference type="PANTHER" id="PTHR11059:SF0">
    <property type="entry name" value="DNA REPAIR PROTEIN RECN"/>
    <property type="match status" value="1"/>
</dbReference>
<proteinExistence type="inferred from homology"/>
<dbReference type="Pfam" id="PF02463">
    <property type="entry name" value="SMC_N"/>
    <property type="match status" value="1"/>
</dbReference>
<keyword evidence="6" id="KW-0067">ATP-binding</keyword>
<evidence type="ECO:0000256" key="10">
    <source>
        <dbReference type="SAM" id="Coils"/>
    </source>
</evidence>
<evidence type="ECO:0000256" key="9">
    <source>
        <dbReference type="PIRNR" id="PIRNR003128"/>
    </source>
</evidence>
<dbReference type="PANTHER" id="PTHR11059">
    <property type="entry name" value="DNA REPAIR PROTEIN RECN"/>
    <property type="match status" value="1"/>
</dbReference>
<evidence type="ECO:0000256" key="2">
    <source>
        <dbReference type="ARBA" id="ARBA00009441"/>
    </source>
</evidence>
<evidence type="ECO:0000256" key="1">
    <source>
        <dbReference type="ARBA" id="ARBA00003618"/>
    </source>
</evidence>
<reference evidence="12 13" key="1">
    <citation type="submission" date="2024-05" db="EMBL/GenBank/DDBJ databases">
        <title>Three bacterial strains, DH-69, EH-24, and ECK-19 isolated from coastal sediments.</title>
        <authorList>
            <person name="Ye Y.-Q."/>
            <person name="Du Z.-J."/>
        </authorList>
    </citation>
    <scope>NUCLEOTIDE SEQUENCE [LARGE SCALE GENOMIC DNA]</scope>
    <source>
        <strain evidence="12 13">ECK-19</strain>
    </source>
</reference>
<feature type="domain" description="RecF/RecN/SMC N-terminal" evidence="11">
    <location>
        <begin position="2"/>
        <end position="514"/>
    </location>
</feature>
<dbReference type="InterPro" id="IPR027417">
    <property type="entry name" value="P-loop_NTPase"/>
</dbReference>
<dbReference type="PIRSF" id="PIRSF003128">
    <property type="entry name" value="RecN"/>
    <property type="match status" value="1"/>
</dbReference>
<dbReference type="InterPro" id="IPR004604">
    <property type="entry name" value="DNA_recomb/repair_RecN"/>
</dbReference>
<keyword evidence="4" id="KW-0547">Nucleotide-binding</keyword>
<evidence type="ECO:0000256" key="3">
    <source>
        <dbReference type="ARBA" id="ARBA00021315"/>
    </source>
</evidence>
<dbReference type="CDD" id="cd03241">
    <property type="entry name" value="ABC_RecN"/>
    <property type="match status" value="2"/>
</dbReference>
<dbReference type="RefSeq" id="WP_369313518.1">
    <property type="nucleotide sequence ID" value="NZ_JBEHZE010000001.1"/>
</dbReference>
<evidence type="ECO:0000256" key="8">
    <source>
        <dbReference type="ARBA" id="ARBA00033408"/>
    </source>
</evidence>
<evidence type="ECO:0000313" key="13">
    <source>
        <dbReference type="Proteomes" id="UP001560685"/>
    </source>
</evidence>
<sequence length="569" mass="61485">MLTALHIQDFVLIDQARLALGKGMTALTGETGAGKSILLDALGLAVGGRAERGAVRQGAKQGIVSVIFEPDANHPVWAILDENGLDTGEDQIILRRVQNSDGRGRGFVNDQPVSIAMLRSVGETLIEIHGQHDGRGFLTASAHRGMLDEFGGLQKKVEKLEGIWRQWRDAQNELDEKRRERDAAAREADYLRHVVEHLGKLDPEEDEEAELSLRRTELMASDKIADDLNAAAKALSEGGFDSKLASALRRIEKASAQFEEKENPLAQAAARIDGALNEAAEARDALEVAIERFGADPDELDRVEERLFALRAEARKHGVQPDGLRAFLTKARVTLETLEQGETAFSALEKTVNESAAAFTEAARKLTRDRVAAAKKLDKAVASELAPLKLGKAIFSTHITTDENNPTSDGFDRIEFMVATNPGAPAGPLKTIASGGELSRFVLAMKAALAAKENRTVIIFDEVDAGVGGAVADAVGERLLRLASDAQVLVVTHSPQVAARADAHWRIEKKQTKTATLTSVTMLAPDDRNEEIARMLSGAEVTDEARAAARRLLSVPDKKPARKKLAKSA</sequence>
<accession>A0ABV3Z415</accession>
<dbReference type="SUPFAM" id="SSF52540">
    <property type="entry name" value="P-loop containing nucleoside triphosphate hydrolases"/>
    <property type="match status" value="1"/>
</dbReference>
<feature type="coiled-coil region" evidence="10">
    <location>
        <begin position="265"/>
        <end position="292"/>
    </location>
</feature>
<dbReference type="Gene3D" id="3.40.50.300">
    <property type="entry name" value="P-loop containing nucleotide triphosphate hydrolases"/>
    <property type="match status" value="2"/>
</dbReference>
<dbReference type="Proteomes" id="UP001560685">
    <property type="component" value="Unassembled WGS sequence"/>
</dbReference>
<name>A0ABV3Z415_9PROT</name>
<keyword evidence="10" id="KW-0175">Coiled coil</keyword>
<evidence type="ECO:0000313" key="12">
    <source>
        <dbReference type="EMBL" id="MEX6633546.1"/>
    </source>
</evidence>
<comment type="caution">
    <text evidence="12">The sequence shown here is derived from an EMBL/GenBank/DDBJ whole genome shotgun (WGS) entry which is preliminary data.</text>
</comment>
<comment type="similarity">
    <text evidence="2 9">Belongs to the RecN family.</text>
</comment>
<evidence type="ECO:0000256" key="5">
    <source>
        <dbReference type="ARBA" id="ARBA00022763"/>
    </source>
</evidence>
<evidence type="ECO:0000259" key="11">
    <source>
        <dbReference type="Pfam" id="PF02463"/>
    </source>
</evidence>